<evidence type="ECO:0000256" key="1">
    <source>
        <dbReference type="SAM" id="MobiDB-lite"/>
    </source>
</evidence>
<protein>
    <submittedName>
        <fullName evidence="2">Uncharacterized protein</fullName>
    </submittedName>
</protein>
<keyword evidence="3" id="KW-1185">Reference proteome</keyword>
<dbReference type="Proteomes" id="UP000272117">
    <property type="component" value="Unassembled WGS sequence"/>
</dbReference>
<comment type="caution">
    <text evidence="2">The sequence shown here is derived from an EMBL/GenBank/DDBJ whole genome shotgun (WGS) entry which is preliminary data.</text>
</comment>
<evidence type="ECO:0000313" key="3">
    <source>
        <dbReference type="Proteomes" id="UP000272117"/>
    </source>
</evidence>
<name>A0A3M9MTI5_9BACT</name>
<dbReference type="EMBL" id="RJJD01000004">
    <property type="protein sequence ID" value="RNI28832.1"/>
    <property type="molecule type" value="Genomic_DNA"/>
</dbReference>
<sequence length="193" mass="22653">MEKNTENEQQWDEDESHELMDQKMREEEAHLAEVMFVTRMSVRVVQRQLFYYEIDSDYQEQTDPGRADSVETEQSVELEQYEELLSLVRRLEAARAKGTMTNESLKDPNGSVNKRIHDEMGQYGNVFQVAQEVLEMAKHELDMSYGDISDMRSMRARNKPGFMQQDFLATLDWNESLQVLIGKLQEIQKKGYL</sequence>
<feature type="region of interest" description="Disordered" evidence="1">
    <location>
        <begin position="1"/>
        <end position="21"/>
    </location>
</feature>
<gene>
    <name evidence="2" type="ORF">EFB08_09400</name>
</gene>
<accession>A0A3M9MTI5</accession>
<dbReference type="AlphaFoldDB" id="A0A3M9MTI5"/>
<reference evidence="2 3" key="1">
    <citation type="submission" date="2018-11" db="EMBL/GenBank/DDBJ databases">
        <title>Rufibacter latericius sp. nov., isolated from water in Baiyang Lake.</title>
        <authorList>
            <person name="Yang Y."/>
        </authorList>
    </citation>
    <scope>NUCLEOTIDE SEQUENCE [LARGE SCALE GENOMIC DNA]</scope>
    <source>
        <strain evidence="2 3">R-22-1c-1</strain>
    </source>
</reference>
<organism evidence="2 3">
    <name type="scientific">Rufibacter latericius</name>
    <dbReference type="NCBI Taxonomy" id="2487040"/>
    <lineage>
        <taxon>Bacteria</taxon>
        <taxon>Pseudomonadati</taxon>
        <taxon>Bacteroidota</taxon>
        <taxon>Cytophagia</taxon>
        <taxon>Cytophagales</taxon>
        <taxon>Hymenobacteraceae</taxon>
        <taxon>Rufibacter</taxon>
    </lineage>
</organism>
<proteinExistence type="predicted"/>
<evidence type="ECO:0000313" key="2">
    <source>
        <dbReference type="EMBL" id="RNI28832.1"/>
    </source>
</evidence>
<dbReference type="RefSeq" id="WP_123126687.1">
    <property type="nucleotide sequence ID" value="NZ_RJJD01000004.1"/>
</dbReference>